<comment type="cofactor">
    <cofactor evidence="1 8">
        <name>pyridoxal 5'-phosphate</name>
        <dbReference type="ChEBI" id="CHEBI:597326"/>
    </cofactor>
</comment>
<dbReference type="PROSITE" id="PS00878">
    <property type="entry name" value="ODR_DC_2_1"/>
    <property type="match status" value="1"/>
</dbReference>
<evidence type="ECO:0000256" key="5">
    <source>
        <dbReference type="ARBA" id="ARBA00034115"/>
    </source>
</evidence>
<name>A0A1I0NXG9_9RHOB</name>
<protein>
    <recommendedName>
        <fullName evidence="6">ornithine decarboxylase</fullName>
        <ecNumber evidence="6">4.1.1.17</ecNumber>
    </recommendedName>
</protein>
<feature type="modified residue" description="N6-(pyridoxal phosphate)lysine" evidence="8">
    <location>
        <position position="52"/>
    </location>
</feature>
<evidence type="ECO:0000256" key="2">
    <source>
        <dbReference type="ARBA" id="ARBA00008872"/>
    </source>
</evidence>
<proteinExistence type="inferred from homology"/>
<evidence type="ECO:0000313" key="11">
    <source>
        <dbReference type="Proteomes" id="UP000199650"/>
    </source>
</evidence>
<evidence type="ECO:0000256" key="1">
    <source>
        <dbReference type="ARBA" id="ARBA00001933"/>
    </source>
</evidence>
<dbReference type="OrthoDB" id="9802147at2"/>
<comment type="similarity">
    <text evidence="2">Belongs to the Orn/Lys/Arg decarboxylase class-II family.</text>
</comment>
<dbReference type="SUPFAM" id="SSF51419">
    <property type="entry name" value="PLP-binding barrel"/>
    <property type="match status" value="1"/>
</dbReference>
<keyword evidence="11" id="KW-1185">Reference proteome</keyword>
<dbReference type="EMBL" id="FOJB01000001">
    <property type="protein sequence ID" value="SEW06579.1"/>
    <property type="molecule type" value="Genomic_DNA"/>
</dbReference>
<evidence type="ECO:0000313" key="10">
    <source>
        <dbReference type="EMBL" id="SEW06579.1"/>
    </source>
</evidence>
<dbReference type="GO" id="GO:0033387">
    <property type="term" value="P:putrescine biosynthetic process from arginine, via ornithine"/>
    <property type="evidence" value="ECO:0007669"/>
    <property type="project" value="TreeGrafter"/>
</dbReference>
<evidence type="ECO:0000256" key="3">
    <source>
        <dbReference type="ARBA" id="ARBA00022898"/>
    </source>
</evidence>
<organism evidence="10 11">
    <name type="scientific">Aliiroseovarius sediminilitoris</name>
    <dbReference type="NCBI Taxonomy" id="1173584"/>
    <lineage>
        <taxon>Bacteria</taxon>
        <taxon>Pseudomonadati</taxon>
        <taxon>Pseudomonadota</taxon>
        <taxon>Alphaproteobacteria</taxon>
        <taxon>Rhodobacterales</taxon>
        <taxon>Paracoccaceae</taxon>
        <taxon>Aliiroseovarius</taxon>
    </lineage>
</organism>
<evidence type="ECO:0000256" key="8">
    <source>
        <dbReference type="PIRSR" id="PIRSR600183-50"/>
    </source>
</evidence>
<keyword evidence="3 8" id="KW-0663">Pyridoxal phosphate</keyword>
<dbReference type="InterPro" id="IPR022653">
    <property type="entry name" value="De-COase2_pyr-phos_BS"/>
</dbReference>
<feature type="active site" description="Proton donor" evidence="8">
    <location>
        <position position="325"/>
    </location>
</feature>
<dbReference type="InterPro" id="IPR009006">
    <property type="entry name" value="Ala_racemase/Decarboxylase_C"/>
</dbReference>
<dbReference type="GO" id="GO:0004586">
    <property type="term" value="F:ornithine decarboxylase activity"/>
    <property type="evidence" value="ECO:0007669"/>
    <property type="project" value="UniProtKB-EC"/>
</dbReference>
<dbReference type="InterPro" id="IPR000183">
    <property type="entry name" value="Orn/DAP/Arg_de-COase"/>
</dbReference>
<comment type="pathway">
    <text evidence="5">Amine and polyamine biosynthesis; putrescine biosynthesis via L-ornithine pathway; putrescine from L-ornithine: step 1/1.</text>
</comment>
<dbReference type="Gene3D" id="2.40.37.10">
    <property type="entry name" value="Lyase, Ornithine Decarboxylase, Chain A, domain 1"/>
    <property type="match status" value="1"/>
</dbReference>
<sequence length="379" mass="40368">MSRQPSIWLTALSHLKSETPKRPVLYFAPATLQATVQQFVDGFDGLVTYAVKANDSRVVLENLVACGISAFDVASPAEMHALRAVSPDAIMHYNNPVRSHDEIADAIALGVRSYSVDAPHEFDKLRAQVDPEGIEISVRLRLPVEGAAYHFGAKFGADVEQAVALLQMVKEAGFIPSMTFHPGTQCASPSAWSTYIATCAEVSKEAGVKLARLNVGGGFAANRGVAPDLDAIFAAIHRAVKNAFGTDAPALVCEPGRAMVAEAFTLATRVKSIREDGAVFLNDGIYGALSEAPSIGVPDRIATVRASGKRHKGAMIKRTVFGPTCDSIDQLPDPLAMPDDLAEDDYVLFSGMGAYSLATVTRFNGYGLIDMVTVQRAGV</sequence>
<dbReference type="AlphaFoldDB" id="A0A1I0NXG9"/>
<dbReference type="STRING" id="1173584.SAMN05444851_1182"/>
<evidence type="ECO:0000256" key="7">
    <source>
        <dbReference type="ARBA" id="ARBA00049127"/>
    </source>
</evidence>
<dbReference type="CDD" id="cd00622">
    <property type="entry name" value="PLPDE_III_ODC"/>
    <property type="match status" value="1"/>
</dbReference>
<dbReference type="PANTHER" id="PTHR11482:SF6">
    <property type="entry name" value="ORNITHINE DECARBOXYLASE 1-RELATED"/>
    <property type="match status" value="1"/>
</dbReference>
<feature type="domain" description="Orn/DAP/Arg decarboxylase 2 N-terminal" evidence="9">
    <location>
        <begin position="36"/>
        <end position="261"/>
    </location>
</feature>
<dbReference type="PRINTS" id="PR01179">
    <property type="entry name" value="ODADCRBXLASE"/>
</dbReference>
<keyword evidence="4" id="KW-0456">Lyase</keyword>
<dbReference type="SUPFAM" id="SSF50621">
    <property type="entry name" value="Alanine racemase C-terminal domain-like"/>
    <property type="match status" value="1"/>
</dbReference>
<evidence type="ECO:0000256" key="4">
    <source>
        <dbReference type="ARBA" id="ARBA00023239"/>
    </source>
</evidence>
<dbReference type="InterPro" id="IPR002433">
    <property type="entry name" value="Orn_de-COase"/>
</dbReference>
<dbReference type="EC" id="4.1.1.17" evidence="6"/>
<dbReference type="InterPro" id="IPR029066">
    <property type="entry name" value="PLP-binding_barrel"/>
</dbReference>
<evidence type="ECO:0000259" key="9">
    <source>
        <dbReference type="Pfam" id="PF02784"/>
    </source>
</evidence>
<dbReference type="PRINTS" id="PR01182">
    <property type="entry name" value="ORNDCRBXLASE"/>
</dbReference>
<dbReference type="GO" id="GO:0005737">
    <property type="term" value="C:cytoplasm"/>
    <property type="evidence" value="ECO:0007669"/>
    <property type="project" value="TreeGrafter"/>
</dbReference>
<dbReference type="Gene3D" id="3.20.20.10">
    <property type="entry name" value="Alanine racemase"/>
    <property type="match status" value="1"/>
</dbReference>
<comment type="catalytic activity">
    <reaction evidence="7">
        <text>L-ornithine + H(+) = putrescine + CO2</text>
        <dbReference type="Rhea" id="RHEA:22964"/>
        <dbReference type="ChEBI" id="CHEBI:15378"/>
        <dbReference type="ChEBI" id="CHEBI:16526"/>
        <dbReference type="ChEBI" id="CHEBI:46911"/>
        <dbReference type="ChEBI" id="CHEBI:326268"/>
        <dbReference type="EC" id="4.1.1.17"/>
    </reaction>
</comment>
<dbReference type="InterPro" id="IPR022644">
    <property type="entry name" value="De-COase2_N"/>
</dbReference>
<dbReference type="Proteomes" id="UP000199650">
    <property type="component" value="Unassembled WGS sequence"/>
</dbReference>
<dbReference type="Pfam" id="PF02784">
    <property type="entry name" value="Orn_Arg_deC_N"/>
    <property type="match status" value="1"/>
</dbReference>
<gene>
    <name evidence="10" type="ORF">SAMN05444851_1182</name>
</gene>
<reference evidence="10 11" key="1">
    <citation type="submission" date="2016-10" db="EMBL/GenBank/DDBJ databases">
        <authorList>
            <person name="de Groot N.N."/>
        </authorList>
    </citation>
    <scope>NUCLEOTIDE SEQUENCE [LARGE SCALE GENOMIC DNA]</scope>
    <source>
        <strain evidence="10 11">DSM 29439</strain>
    </source>
</reference>
<accession>A0A1I0NXG9</accession>
<dbReference type="PANTHER" id="PTHR11482">
    <property type="entry name" value="ARGININE/DIAMINOPIMELATE/ORNITHINE DECARBOXYLASE"/>
    <property type="match status" value="1"/>
</dbReference>
<evidence type="ECO:0000256" key="6">
    <source>
        <dbReference type="ARBA" id="ARBA00034138"/>
    </source>
</evidence>
<dbReference type="RefSeq" id="WP_091429092.1">
    <property type="nucleotide sequence ID" value="NZ_FOJB01000001.1"/>
</dbReference>